<dbReference type="RefSeq" id="WP_058998992.1">
    <property type="nucleotide sequence ID" value="NZ_KU302800.1"/>
</dbReference>
<keyword evidence="1" id="KW-0614">Plasmid</keyword>
<accession>A0A142BQ48</accession>
<sequence>MQPEKKRIYNNVYIPACQRQYLEKIVLEVGYMRGKRLTASAFVQFLIENYGEQAKKIFLNEGEKK</sequence>
<name>A0A142BQ48_ENTCL</name>
<dbReference type="EMBL" id="KU302800">
    <property type="protein sequence ID" value="AMP35206.1"/>
    <property type="molecule type" value="Genomic_DNA"/>
</dbReference>
<dbReference type="GeneID" id="39640147"/>
<proteinExistence type="predicted"/>
<evidence type="ECO:0000313" key="1">
    <source>
        <dbReference type="EMBL" id="AMP35206.1"/>
    </source>
</evidence>
<dbReference type="AlphaFoldDB" id="A0A142BQ48"/>
<geneLocation type="plasmid" evidence="1">
    <name>pKPC3_SZ</name>
</geneLocation>
<protein>
    <submittedName>
        <fullName evidence="1">Uncharacterized protein</fullName>
    </submittedName>
</protein>
<organism evidence="1">
    <name type="scientific">Enterobacter cloacae</name>
    <dbReference type="NCBI Taxonomy" id="550"/>
    <lineage>
        <taxon>Bacteria</taxon>
        <taxon>Pseudomonadati</taxon>
        <taxon>Pseudomonadota</taxon>
        <taxon>Gammaproteobacteria</taxon>
        <taxon>Enterobacterales</taxon>
        <taxon>Enterobacteriaceae</taxon>
        <taxon>Enterobacter</taxon>
        <taxon>Enterobacter cloacae complex</taxon>
    </lineage>
</organism>
<reference evidence="1" key="1">
    <citation type="journal article" date="2016" name="Antimicrob. Agents Chemother.">
        <title>Genomic characterization of Enterobacter cloacae isolates from China that co-produce KPC-3 and NDM-1 carbapenemases.</title>
        <authorList>
            <person name="Du H."/>
            <person name="Chen L."/>
            <person name="Chavda K.D."/>
            <person name="Pandey R."/>
            <person name="Zhang H."/>
            <person name="Xie X."/>
            <person name="Tang Y.W."/>
            <person name="Kreiswirth B.N."/>
        </authorList>
    </citation>
    <scope>NUCLEOTIDE SEQUENCE</scope>
    <source>
        <strain evidence="1">SZECL1</strain>
        <plasmid evidence="1">pKPC3_SZ</plasmid>
    </source>
</reference>